<dbReference type="GO" id="GO:0005509">
    <property type="term" value="F:calcium ion binding"/>
    <property type="evidence" value="ECO:0007669"/>
    <property type="project" value="UniProtKB-UniRule"/>
</dbReference>
<accession>A0A1D3L3U6</accession>
<dbReference type="HAMAP" id="MF_01222">
    <property type="entry name" value="Archease_arch"/>
    <property type="match status" value="1"/>
</dbReference>
<dbReference type="InterPro" id="IPR023572">
    <property type="entry name" value="Archease_dom"/>
</dbReference>
<dbReference type="EMBL" id="LT607756">
    <property type="protein sequence ID" value="SCG86257.1"/>
    <property type="molecule type" value="Genomic_DNA"/>
</dbReference>
<sequence length="157" mass="18330">MEIEDKDRPNLHGSRKFEFFDVTADVGYRAYGKTLNEAFENAALAMFEVMTDTTHVKPEVMKKITLESEDEEALLYDWLSELLFLHDSEYLVFSKFRVEISDKLEDGEKVFILEAAAEGQEFDPHIHERRDEVKAATYHMMEIQKKNGYTLQVILDI</sequence>
<comment type="similarity">
    <text evidence="1 5">Belongs to the archease family.</text>
</comment>
<proteinExistence type="inferred from homology"/>
<evidence type="ECO:0000256" key="5">
    <source>
        <dbReference type="HAMAP-Rule" id="MF_01222"/>
    </source>
</evidence>
<keyword evidence="2 5" id="KW-0819">tRNA processing</keyword>
<evidence type="ECO:0000313" key="7">
    <source>
        <dbReference type="EMBL" id="SCG86257.1"/>
    </source>
</evidence>
<dbReference type="InterPro" id="IPR022952">
    <property type="entry name" value="Archease_arc"/>
</dbReference>
<feature type="binding site" evidence="5">
    <location>
        <position position="156"/>
    </location>
    <ligand>
        <name>Ca(2+)</name>
        <dbReference type="ChEBI" id="CHEBI:29108"/>
    </ligand>
</feature>
<dbReference type="InterPro" id="IPR002804">
    <property type="entry name" value="Archease"/>
</dbReference>
<organism evidence="7 8">
    <name type="scientific">Methanobacterium congolense</name>
    <dbReference type="NCBI Taxonomy" id="118062"/>
    <lineage>
        <taxon>Archaea</taxon>
        <taxon>Methanobacteriati</taxon>
        <taxon>Methanobacteriota</taxon>
        <taxon>Methanomada group</taxon>
        <taxon>Methanobacteria</taxon>
        <taxon>Methanobacteriales</taxon>
        <taxon>Methanobacteriaceae</taxon>
        <taxon>Methanobacterium</taxon>
    </lineage>
</organism>
<evidence type="ECO:0000313" key="8">
    <source>
        <dbReference type="Proteomes" id="UP000094707"/>
    </source>
</evidence>
<dbReference type="RefSeq" id="WP_084789920.1">
    <property type="nucleotide sequence ID" value="NZ_LT607756.1"/>
</dbReference>
<protein>
    <recommendedName>
        <fullName evidence="5">Protein archease</fullName>
    </recommendedName>
</protein>
<dbReference type="OrthoDB" id="8831at2157"/>
<feature type="binding site" evidence="5">
    <location>
        <position position="157"/>
    </location>
    <ligand>
        <name>Ca(2+)</name>
        <dbReference type="ChEBI" id="CHEBI:29108"/>
    </ligand>
</feature>
<reference evidence="7 8" key="1">
    <citation type="submission" date="2016-08" db="EMBL/GenBank/DDBJ databases">
        <authorList>
            <person name="Seilhamer J.J."/>
        </authorList>
    </citation>
    <scope>NUCLEOTIDE SEQUENCE [LARGE SCALE GENOMIC DNA]</scope>
    <source>
        <strain evidence="7">Buetzberg</strain>
    </source>
</reference>
<dbReference type="Proteomes" id="UP000094707">
    <property type="component" value="Chromosome I"/>
</dbReference>
<dbReference type="PANTHER" id="PTHR12682">
    <property type="entry name" value="ARCHEASE"/>
    <property type="match status" value="1"/>
</dbReference>
<evidence type="ECO:0000256" key="2">
    <source>
        <dbReference type="ARBA" id="ARBA00022694"/>
    </source>
</evidence>
<dbReference type="GO" id="GO:0006388">
    <property type="term" value="P:tRNA splicing, via endonucleolytic cleavage and ligation"/>
    <property type="evidence" value="ECO:0007669"/>
    <property type="project" value="UniProtKB-UniRule"/>
</dbReference>
<dbReference type="STRING" id="118062.MCBB_1702"/>
<evidence type="ECO:0000256" key="4">
    <source>
        <dbReference type="ARBA" id="ARBA00022837"/>
    </source>
</evidence>
<dbReference type="AlphaFoldDB" id="A0A1D3L3U6"/>
<evidence type="ECO:0000256" key="3">
    <source>
        <dbReference type="ARBA" id="ARBA00022723"/>
    </source>
</evidence>
<dbReference type="SUPFAM" id="SSF69819">
    <property type="entry name" value="MTH1598-like"/>
    <property type="match status" value="1"/>
</dbReference>
<dbReference type="InterPro" id="IPR036820">
    <property type="entry name" value="Archease_dom_sf"/>
</dbReference>
<evidence type="ECO:0000256" key="1">
    <source>
        <dbReference type="ARBA" id="ARBA00007963"/>
    </source>
</evidence>
<keyword evidence="3 5" id="KW-0479">Metal-binding</keyword>
<feature type="domain" description="Archease" evidence="6">
    <location>
        <begin position="17"/>
        <end position="157"/>
    </location>
</feature>
<evidence type="ECO:0000259" key="6">
    <source>
        <dbReference type="Pfam" id="PF01951"/>
    </source>
</evidence>
<name>A0A1D3L3U6_9EURY</name>
<comment type="function">
    <text evidence="5">Activates the tRNA-splicing ligase complex by facilitating the enzymatic turnover of catalytic subunit RtcB. Acts by promoting the guanylylation of RtcB, a key intermediate step in tRNA ligation. Can also alter the NTP specificity of RtcB such that ATP, dGTP or ITP is used efficiently.</text>
</comment>
<dbReference type="Pfam" id="PF01951">
    <property type="entry name" value="Archease"/>
    <property type="match status" value="1"/>
</dbReference>
<dbReference type="PATRIC" id="fig|129848.4.peg.1742"/>
<dbReference type="KEGG" id="mcub:MCBB_1702"/>
<dbReference type="NCBIfam" id="NF001617">
    <property type="entry name" value="PRK00407.1"/>
    <property type="match status" value="1"/>
</dbReference>
<dbReference type="PANTHER" id="PTHR12682:SF11">
    <property type="entry name" value="PROTEIN ARCHEASE"/>
    <property type="match status" value="1"/>
</dbReference>
<feature type="binding site" evidence="5">
    <location>
        <position position="25"/>
    </location>
    <ligand>
        <name>Ca(2+)</name>
        <dbReference type="ChEBI" id="CHEBI:29108"/>
    </ligand>
</feature>
<keyword evidence="4 5" id="KW-0106">Calcium</keyword>
<dbReference type="GeneID" id="30412539"/>
<gene>
    <name evidence="7" type="ORF">MCBB_1702</name>
</gene>
<keyword evidence="8" id="KW-1185">Reference proteome</keyword>
<dbReference type="Gene3D" id="3.55.10.10">
    <property type="entry name" value="Archease domain"/>
    <property type="match status" value="1"/>
</dbReference>